<evidence type="ECO:0000313" key="2">
    <source>
        <dbReference type="Proteomes" id="UP001144341"/>
    </source>
</evidence>
<name>A0ABT4KWD6_9SPHI</name>
<dbReference type="RefSeq" id="WP_269415052.1">
    <property type="nucleotide sequence ID" value="NZ_JAPWGL010000002.1"/>
</dbReference>
<gene>
    <name evidence="1" type="ORF">O0931_08075</name>
</gene>
<evidence type="ECO:0000313" key="1">
    <source>
        <dbReference type="EMBL" id="MCZ4223254.1"/>
    </source>
</evidence>
<dbReference type="Proteomes" id="UP001144341">
    <property type="component" value="Unassembled WGS sequence"/>
</dbReference>
<accession>A0ABT4KWD6</accession>
<keyword evidence="2" id="KW-1185">Reference proteome</keyword>
<proteinExistence type="predicted"/>
<dbReference type="EMBL" id="JAPWGL010000002">
    <property type="protein sequence ID" value="MCZ4223254.1"/>
    <property type="molecule type" value="Genomic_DNA"/>
</dbReference>
<sequence>MHSTVTQPDQARLEEKFRIVALLIHKLRNSYVSIGFQAPRTISLHFKTEITQIVRRNTFRLLEDLNKKQAVCFEVYVRERLITPG</sequence>
<reference evidence="1" key="1">
    <citation type="submission" date="2022-12" db="EMBL/GenBank/DDBJ databases">
        <title>Genome sequence of SJ11.</title>
        <authorList>
            <person name="Woo H."/>
        </authorList>
    </citation>
    <scope>NUCLEOTIDE SEQUENCE</scope>
    <source>
        <strain evidence="1">SJ11</strain>
    </source>
</reference>
<comment type="caution">
    <text evidence="1">The sequence shown here is derived from an EMBL/GenBank/DDBJ whole genome shotgun (WGS) entry which is preliminary data.</text>
</comment>
<organism evidence="1 2">
    <name type="scientific">Pedobacter rhodius</name>
    <dbReference type="NCBI Taxonomy" id="3004098"/>
    <lineage>
        <taxon>Bacteria</taxon>
        <taxon>Pseudomonadati</taxon>
        <taxon>Bacteroidota</taxon>
        <taxon>Sphingobacteriia</taxon>
        <taxon>Sphingobacteriales</taxon>
        <taxon>Sphingobacteriaceae</taxon>
        <taxon>Pedobacter</taxon>
    </lineage>
</organism>
<protein>
    <submittedName>
        <fullName evidence="1">Uncharacterized protein</fullName>
    </submittedName>
</protein>